<dbReference type="Pfam" id="PF00072">
    <property type="entry name" value="Response_reg"/>
    <property type="match status" value="1"/>
</dbReference>
<dbReference type="InterPro" id="IPR050595">
    <property type="entry name" value="Bact_response_regulator"/>
</dbReference>
<evidence type="ECO:0000259" key="4">
    <source>
        <dbReference type="PROSITE" id="PS50110"/>
    </source>
</evidence>
<feature type="domain" description="Response regulatory" evidence="4">
    <location>
        <begin position="8"/>
        <end position="127"/>
    </location>
</feature>
<dbReference type="PANTHER" id="PTHR44591">
    <property type="entry name" value="STRESS RESPONSE REGULATOR PROTEIN 1"/>
    <property type="match status" value="1"/>
</dbReference>
<reference evidence="5 6" key="1">
    <citation type="submission" date="2018-07" db="EMBL/GenBank/DDBJ databases">
        <title>Complete genome sequence of Flavobacterium psychrolimnae LMG 22018.</title>
        <authorList>
            <person name="Kim D.-U."/>
        </authorList>
    </citation>
    <scope>NUCLEOTIDE SEQUENCE [LARGE SCALE GENOMIC DNA]</scope>
    <source>
        <strain evidence="5 6">LMG 22018</strain>
    </source>
</reference>
<organism evidence="5 6">
    <name type="scientific">Flavobacterium psychrolimnae</name>
    <dbReference type="NCBI Taxonomy" id="249351"/>
    <lineage>
        <taxon>Bacteria</taxon>
        <taxon>Pseudomonadati</taxon>
        <taxon>Bacteroidota</taxon>
        <taxon>Flavobacteriia</taxon>
        <taxon>Flavobacteriales</taxon>
        <taxon>Flavobacteriaceae</taxon>
        <taxon>Flavobacterium</taxon>
    </lineage>
</organism>
<evidence type="ECO:0000313" key="5">
    <source>
        <dbReference type="EMBL" id="RBN51349.1"/>
    </source>
</evidence>
<dbReference type="SMART" id="SM00448">
    <property type="entry name" value="REC"/>
    <property type="match status" value="1"/>
</dbReference>
<dbReference type="CDD" id="cd00156">
    <property type="entry name" value="REC"/>
    <property type="match status" value="1"/>
</dbReference>
<dbReference type="EMBL" id="QNUX01000002">
    <property type="protein sequence ID" value="RBN51349.1"/>
    <property type="molecule type" value="Genomic_DNA"/>
</dbReference>
<dbReference type="PROSITE" id="PS50110">
    <property type="entry name" value="RESPONSE_REGULATORY"/>
    <property type="match status" value="1"/>
</dbReference>
<keyword evidence="6" id="KW-1185">Reference proteome</keyword>
<feature type="modified residue" description="4-aspartylphosphate" evidence="3">
    <location>
        <position position="57"/>
    </location>
</feature>
<dbReference type="InterPro" id="IPR001789">
    <property type="entry name" value="Sig_transdc_resp-reg_receiver"/>
</dbReference>
<keyword evidence="1 3" id="KW-0597">Phosphoprotein</keyword>
<dbReference type="RefSeq" id="WP_113633731.1">
    <property type="nucleotide sequence ID" value="NZ_QNUX01000002.1"/>
</dbReference>
<name>A0A366B2K8_9FLAO</name>
<evidence type="ECO:0000256" key="2">
    <source>
        <dbReference type="ARBA" id="ARBA00023012"/>
    </source>
</evidence>
<evidence type="ECO:0000256" key="1">
    <source>
        <dbReference type="ARBA" id="ARBA00022553"/>
    </source>
</evidence>
<keyword evidence="2" id="KW-0902">Two-component regulatory system</keyword>
<dbReference type="PANTHER" id="PTHR44591:SF14">
    <property type="entry name" value="PROTEIN PILG"/>
    <property type="match status" value="1"/>
</dbReference>
<evidence type="ECO:0000313" key="6">
    <source>
        <dbReference type="Proteomes" id="UP000253676"/>
    </source>
</evidence>
<dbReference type="Gene3D" id="3.40.50.2300">
    <property type="match status" value="1"/>
</dbReference>
<gene>
    <name evidence="5" type="ORF">DR980_02710</name>
</gene>
<dbReference type="Proteomes" id="UP000253676">
    <property type="component" value="Unassembled WGS sequence"/>
</dbReference>
<dbReference type="SUPFAM" id="SSF52172">
    <property type="entry name" value="CheY-like"/>
    <property type="match status" value="1"/>
</dbReference>
<protein>
    <submittedName>
        <fullName evidence="5">Response regulator</fullName>
    </submittedName>
</protein>
<sequence>MNTNDKVKIFLVDDDALFLKSLEIEFLENADFIVETYPTGELCIANLSNNPDVVILDYQLDGIVENAMNGLETLDQVKAFNPEIPVIMLSSQDKIEVAVNCMHHKAFDYVVKSETAFVRLQKIITAIFKYQKMEKELNWYMDRM</sequence>
<comment type="caution">
    <text evidence="5">The sequence shown here is derived from an EMBL/GenBank/DDBJ whole genome shotgun (WGS) entry which is preliminary data.</text>
</comment>
<dbReference type="InterPro" id="IPR011006">
    <property type="entry name" value="CheY-like_superfamily"/>
</dbReference>
<dbReference type="AlphaFoldDB" id="A0A366B2K8"/>
<dbReference type="OrthoDB" id="1118837at2"/>
<dbReference type="GO" id="GO:0000160">
    <property type="term" value="P:phosphorelay signal transduction system"/>
    <property type="evidence" value="ECO:0007669"/>
    <property type="project" value="UniProtKB-KW"/>
</dbReference>
<proteinExistence type="predicted"/>
<evidence type="ECO:0000256" key="3">
    <source>
        <dbReference type="PROSITE-ProRule" id="PRU00169"/>
    </source>
</evidence>
<accession>A0A366B2K8</accession>